<evidence type="ECO:0000313" key="3">
    <source>
        <dbReference type="EMBL" id="MCS3920186.1"/>
    </source>
</evidence>
<evidence type="ECO:0000313" key="4">
    <source>
        <dbReference type="Proteomes" id="UP001204798"/>
    </source>
</evidence>
<keyword evidence="2" id="KW-0732">Signal</keyword>
<evidence type="ECO:0000256" key="2">
    <source>
        <dbReference type="SAM" id="SignalP"/>
    </source>
</evidence>
<feature type="chain" id="PRO_5045092024" description="DUF3106 domain-containing protein" evidence="2">
    <location>
        <begin position="21"/>
        <end position="187"/>
    </location>
</feature>
<feature type="region of interest" description="Disordered" evidence="1">
    <location>
        <begin position="113"/>
        <end position="146"/>
    </location>
</feature>
<reference evidence="3 4" key="1">
    <citation type="submission" date="2022-08" db="EMBL/GenBank/DDBJ databases">
        <title>Bacterial and archaeal communities from various locations to study Microbial Dark Matter (Phase II).</title>
        <authorList>
            <person name="Stepanauskas R."/>
        </authorList>
    </citation>
    <scope>NUCLEOTIDE SEQUENCE [LARGE SCALE GENOMIC DNA]</scope>
    <source>
        <strain evidence="3 4">PD1</strain>
    </source>
</reference>
<evidence type="ECO:0000256" key="1">
    <source>
        <dbReference type="SAM" id="MobiDB-lite"/>
    </source>
</evidence>
<dbReference type="Proteomes" id="UP001204798">
    <property type="component" value="Unassembled WGS sequence"/>
</dbReference>
<feature type="signal peptide" evidence="2">
    <location>
        <begin position="1"/>
        <end position="20"/>
    </location>
</feature>
<gene>
    <name evidence="3" type="ORF">M2350_002615</name>
</gene>
<feature type="compositionally biased region" description="Gly residues" evidence="1">
    <location>
        <begin position="117"/>
        <end position="137"/>
    </location>
</feature>
<keyword evidence="4" id="KW-1185">Reference proteome</keyword>
<organism evidence="3 4">
    <name type="scientific">Candidatus Fervidibacter sacchari</name>
    <dbReference type="NCBI Taxonomy" id="1448929"/>
    <lineage>
        <taxon>Bacteria</taxon>
        <taxon>Candidatus Fervidibacterota</taxon>
        <taxon>Candidatus Fervidibacter</taxon>
    </lineage>
</organism>
<accession>A0ABT2ERZ6</accession>
<dbReference type="RefSeq" id="WP_259098271.1">
    <property type="nucleotide sequence ID" value="NZ_CP130454.1"/>
</dbReference>
<name>A0ABT2ERZ6_9BACT</name>
<proteinExistence type="predicted"/>
<protein>
    <recommendedName>
        <fullName evidence="5">DUF3106 domain-containing protein</fullName>
    </recommendedName>
</protein>
<sequence>MLRWGIVLSAMALLAVAAIAQPPPQMAAQWQKFREEHKYHFQLRETFLKLGELEKKGGPTALTKDQAKKLLAIFQPLTKKEKLTADEAKEVLRKVKAVLRPDQLNALQRIQLPRFGRPGGGPGGPGGQGGPGGGPTGGQRFDPSQMRNFNPLSLVVKVDPKSPAAEWAKRRAERIKEVLSLLEKKAK</sequence>
<comment type="caution">
    <text evidence="3">The sequence shown here is derived from an EMBL/GenBank/DDBJ whole genome shotgun (WGS) entry which is preliminary data.</text>
</comment>
<evidence type="ECO:0008006" key="5">
    <source>
        <dbReference type="Google" id="ProtNLM"/>
    </source>
</evidence>
<dbReference type="EMBL" id="JANUCP010000005">
    <property type="protein sequence ID" value="MCS3920186.1"/>
    <property type="molecule type" value="Genomic_DNA"/>
</dbReference>